<dbReference type="EMBL" id="VRMN01000002">
    <property type="protein sequence ID" value="KAA8497007.1"/>
    <property type="molecule type" value="Genomic_DNA"/>
</dbReference>
<evidence type="ECO:0000313" key="3">
    <source>
        <dbReference type="Proteomes" id="UP000324585"/>
    </source>
</evidence>
<gene>
    <name evidence="2" type="ORF">FVE85_0736</name>
</gene>
<protein>
    <submittedName>
        <fullName evidence="2">Uncharacterized protein</fullName>
    </submittedName>
</protein>
<keyword evidence="3" id="KW-1185">Reference proteome</keyword>
<dbReference type="Gene3D" id="6.10.250.1380">
    <property type="match status" value="1"/>
</dbReference>
<feature type="compositionally biased region" description="Basic and acidic residues" evidence="1">
    <location>
        <begin position="204"/>
        <end position="213"/>
    </location>
</feature>
<dbReference type="Proteomes" id="UP000324585">
    <property type="component" value="Unassembled WGS sequence"/>
</dbReference>
<proteinExistence type="predicted"/>
<evidence type="ECO:0000256" key="1">
    <source>
        <dbReference type="SAM" id="MobiDB-lite"/>
    </source>
</evidence>
<feature type="compositionally biased region" description="Basic and acidic residues" evidence="1">
    <location>
        <begin position="228"/>
        <end position="254"/>
    </location>
</feature>
<feature type="compositionally biased region" description="Low complexity" evidence="1">
    <location>
        <begin position="270"/>
        <end position="294"/>
    </location>
</feature>
<name>A0A5J4Z2U9_PORPP</name>
<accession>A0A5J4Z2U9</accession>
<organism evidence="2 3">
    <name type="scientific">Porphyridium purpureum</name>
    <name type="common">Red alga</name>
    <name type="synonym">Porphyridium cruentum</name>
    <dbReference type="NCBI Taxonomy" id="35688"/>
    <lineage>
        <taxon>Eukaryota</taxon>
        <taxon>Rhodophyta</taxon>
        <taxon>Bangiophyceae</taxon>
        <taxon>Porphyridiales</taxon>
        <taxon>Porphyridiaceae</taxon>
        <taxon>Porphyridium</taxon>
    </lineage>
</organism>
<feature type="region of interest" description="Disordered" evidence="1">
    <location>
        <begin position="202"/>
        <end position="294"/>
    </location>
</feature>
<sequence length="391" mass="43202">MASSVGIVEALRQLELEFEKSHANLEYVIDKLETEFMRIQFLRSSQMAVTGLTERSDRTDRALTDVATPNPCKLLRKLRYLQASLPRVRRELEDVMLEKQFLASFILTRLPPLQERISVLAAVAGVPDAACSNNVDDLDTDDATRSSDEKPHVRCIQLATNVQRGIKEYVDDSMQAGGYEIAMSHALYRSAFCGASEALPATHAQERQTRRDPAANVQMAHGQRAKVSGKENRKAQHDNTGEDRSRRQNAKDTADDTGTVDPRQEKRLSQSRQSIQSHQSLHSASSSLTTAATTAKTGASVRSLHAPLEPISKQTFQRLPRNMKVIVSSLDDLNKAFELVRDFVGEGTVTDENLSQHLLGHFDPKVLSVLSGAGVLRSCMCPGGVPGWKLK</sequence>
<dbReference type="AlphaFoldDB" id="A0A5J4Z2U9"/>
<evidence type="ECO:0000313" key="2">
    <source>
        <dbReference type="EMBL" id="KAA8497007.1"/>
    </source>
</evidence>
<comment type="caution">
    <text evidence="2">The sequence shown here is derived from an EMBL/GenBank/DDBJ whole genome shotgun (WGS) entry which is preliminary data.</text>
</comment>
<reference evidence="3" key="1">
    <citation type="journal article" date="2019" name="Nat. Commun.">
        <title>Expansion of phycobilisome linker gene families in mesophilic red algae.</title>
        <authorList>
            <person name="Lee J."/>
            <person name="Kim D."/>
            <person name="Bhattacharya D."/>
            <person name="Yoon H.S."/>
        </authorList>
    </citation>
    <scope>NUCLEOTIDE SEQUENCE [LARGE SCALE GENOMIC DNA]</scope>
    <source>
        <strain evidence="3">CCMP 1328</strain>
    </source>
</reference>